<dbReference type="Gene3D" id="3.40.50.10600">
    <property type="entry name" value="SpoIIaa-like domains"/>
    <property type="match status" value="2"/>
</dbReference>
<dbReference type="InterPro" id="IPR021866">
    <property type="entry name" value="SpoIIAA-like"/>
</dbReference>
<dbReference type="InterPro" id="IPR038396">
    <property type="entry name" value="SpoIIAA-like_sf"/>
</dbReference>
<dbReference type="Proteomes" id="UP000239480">
    <property type="component" value="Unassembled WGS sequence"/>
</dbReference>
<accession>A0A2T0REV0</accession>
<dbReference type="InterPro" id="IPR036513">
    <property type="entry name" value="STAS_dom_sf"/>
</dbReference>
<dbReference type="AlphaFoldDB" id="A0A2T0REV0"/>
<dbReference type="SUPFAM" id="SSF52091">
    <property type="entry name" value="SpoIIaa-like"/>
    <property type="match status" value="2"/>
</dbReference>
<reference evidence="1 2" key="1">
    <citation type="submission" date="2018-03" db="EMBL/GenBank/DDBJ databases">
        <title>Genomic Encyclopedia of Archaeal and Bacterial Type Strains, Phase II (KMG-II): from individual species to whole genera.</title>
        <authorList>
            <person name="Goeker M."/>
        </authorList>
    </citation>
    <scope>NUCLEOTIDE SEQUENCE [LARGE SCALE GENOMIC DNA]</scope>
    <source>
        <strain evidence="1 2">DSM 29328</strain>
    </source>
</reference>
<evidence type="ECO:0000313" key="2">
    <source>
        <dbReference type="Proteomes" id="UP000239480"/>
    </source>
</evidence>
<protein>
    <submittedName>
        <fullName evidence="1">SpoIIAA-like protein</fullName>
    </submittedName>
</protein>
<name>A0A2T0REV0_9RHOB</name>
<proteinExistence type="predicted"/>
<evidence type="ECO:0000313" key="1">
    <source>
        <dbReference type="EMBL" id="PRY19685.1"/>
    </source>
</evidence>
<comment type="caution">
    <text evidence="1">The sequence shown here is derived from an EMBL/GenBank/DDBJ whole genome shotgun (WGS) entry which is preliminary data.</text>
</comment>
<dbReference type="RefSeq" id="WP_106208328.1">
    <property type="nucleotide sequence ID" value="NZ_PVTD01000019.1"/>
</dbReference>
<dbReference type="OrthoDB" id="9811577at2"/>
<organism evidence="1 2">
    <name type="scientific">Aliiruegeria haliotis</name>
    <dbReference type="NCBI Taxonomy" id="1280846"/>
    <lineage>
        <taxon>Bacteria</taxon>
        <taxon>Pseudomonadati</taxon>
        <taxon>Pseudomonadota</taxon>
        <taxon>Alphaproteobacteria</taxon>
        <taxon>Rhodobacterales</taxon>
        <taxon>Roseobacteraceae</taxon>
        <taxon>Aliiruegeria</taxon>
    </lineage>
</organism>
<sequence length="242" mass="26722">MITIDTGTDGGPIEVRMSGEIAGADYEDTLVPAIESALQDHDSIRMLVIAGDDFKGFDLGAVWADTKLGLSHWKGFDRIAMVTDTGWLRTSIRLASPLLPCPAQVFLLADIEAARRWLRESLGAIHIIDLGGPCIQVRLLGDIDPDAYKQAEGDLDARIRDRDGFRLLLDLTEFTGWQGVSALAAHFSLAREHAALPDRVAVVGNKRWQHMAQRLMGRFLNAENRFFDEADAIAAREWLSSP</sequence>
<keyword evidence="2" id="KW-1185">Reference proteome</keyword>
<dbReference type="Pfam" id="PF11964">
    <property type="entry name" value="SpoIIAA-like"/>
    <property type="match status" value="2"/>
</dbReference>
<gene>
    <name evidence="1" type="ORF">CLV78_11917</name>
</gene>
<dbReference type="EMBL" id="PVTD01000019">
    <property type="protein sequence ID" value="PRY19685.1"/>
    <property type="molecule type" value="Genomic_DNA"/>
</dbReference>